<reference evidence="3" key="2">
    <citation type="submission" date="2021-04" db="EMBL/GenBank/DDBJ databases">
        <authorList>
            <person name="Gilroy R."/>
        </authorList>
    </citation>
    <scope>NUCLEOTIDE SEQUENCE</scope>
    <source>
        <strain evidence="3">CHK186-16707</strain>
    </source>
</reference>
<dbReference type="Pfam" id="PF17761">
    <property type="entry name" value="DUF1016_N"/>
    <property type="match status" value="1"/>
</dbReference>
<accession>A0A9D2HDZ0</accession>
<dbReference type="InterPro" id="IPR041527">
    <property type="entry name" value="YhcG_N"/>
</dbReference>
<organism evidence="3 4">
    <name type="scientific">Candidatus Mailhella merdigallinarum</name>
    <dbReference type="NCBI Taxonomy" id="2838658"/>
    <lineage>
        <taxon>Bacteria</taxon>
        <taxon>Pseudomonadati</taxon>
        <taxon>Thermodesulfobacteriota</taxon>
        <taxon>Desulfovibrionia</taxon>
        <taxon>Desulfovibrionales</taxon>
        <taxon>Desulfovibrionaceae</taxon>
        <taxon>Mailhella</taxon>
    </lineage>
</organism>
<dbReference type="AlphaFoldDB" id="A0A9D2HDZ0"/>
<dbReference type="PANTHER" id="PTHR30547">
    <property type="entry name" value="UNCHARACTERIZED PROTEIN YHCG-RELATED"/>
    <property type="match status" value="1"/>
</dbReference>
<dbReference type="Gene3D" id="3.40.1350.10">
    <property type="match status" value="1"/>
</dbReference>
<gene>
    <name evidence="3" type="ORF">H9962_09260</name>
</gene>
<dbReference type="Proteomes" id="UP000824225">
    <property type="component" value="Unassembled WGS sequence"/>
</dbReference>
<name>A0A9D2HDZ0_9BACT</name>
<dbReference type="InterPro" id="IPR053148">
    <property type="entry name" value="PD-DEXK-like_domain"/>
</dbReference>
<proteinExistence type="predicted"/>
<dbReference type="InterPro" id="IPR011856">
    <property type="entry name" value="tRNA_endonuc-like_dom_sf"/>
</dbReference>
<feature type="domain" description="YhcG PDDEXK nuclease" evidence="1">
    <location>
        <begin position="178"/>
        <end position="330"/>
    </location>
</feature>
<feature type="domain" description="YhcG N-terminal" evidence="2">
    <location>
        <begin position="17"/>
        <end position="153"/>
    </location>
</feature>
<dbReference type="Pfam" id="PF06250">
    <property type="entry name" value="YhcG_C"/>
    <property type="match status" value="1"/>
</dbReference>
<evidence type="ECO:0000259" key="1">
    <source>
        <dbReference type="Pfam" id="PF06250"/>
    </source>
</evidence>
<dbReference type="PANTHER" id="PTHR30547:SF0">
    <property type="entry name" value="BLR8175 PROTEIN"/>
    <property type="match status" value="1"/>
</dbReference>
<evidence type="ECO:0000313" key="3">
    <source>
        <dbReference type="EMBL" id="HJA09358.1"/>
    </source>
</evidence>
<dbReference type="GO" id="GO:0003676">
    <property type="term" value="F:nucleic acid binding"/>
    <property type="evidence" value="ECO:0007669"/>
    <property type="project" value="InterPro"/>
</dbReference>
<protein>
    <submittedName>
        <fullName evidence="3">DUF1016 family protein</fullName>
    </submittedName>
</protein>
<dbReference type="EMBL" id="DXAN01000028">
    <property type="protein sequence ID" value="HJA09358.1"/>
    <property type="molecule type" value="Genomic_DNA"/>
</dbReference>
<comment type="caution">
    <text evidence="3">The sequence shown here is derived from an EMBL/GenBank/DDBJ whole genome shotgun (WGS) entry which is preliminary data.</text>
</comment>
<sequence>MVKNTPIPANYDAILEELKTRVYSARMRAALAANSELVGLYLEIGRKILEQQRWEGWGSGVIGKLADDLRTAFPDMKGFSPRNLSYMRQAAEIFGEHPILQQVAAKLPWGHIMVLINKLKTENERLWYGLQAIEHGWSRAILTMQIESGLHARQTNPLKVNNFKEHLPAPQSDMAYAILKDPYIFDFLSVGEKAQEREIERELIKHITEFLLELGSGFSYVGKQVHLEVAGEDFFLDLLFYHLKLRCYVVIELKVGPFKPEYAGKLNFYCSAVDNELRHEHDNPTIGLILCKNKNRLLAEYALRNITTPLAVSEYALTRAIPEELKTSLPSVEDIERELDMDIQE</sequence>
<reference evidence="3" key="1">
    <citation type="journal article" date="2021" name="PeerJ">
        <title>Extensive microbial diversity within the chicken gut microbiome revealed by metagenomics and culture.</title>
        <authorList>
            <person name="Gilroy R."/>
            <person name="Ravi A."/>
            <person name="Getino M."/>
            <person name="Pursley I."/>
            <person name="Horton D.L."/>
            <person name="Alikhan N.F."/>
            <person name="Baker D."/>
            <person name="Gharbi K."/>
            <person name="Hall N."/>
            <person name="Watson M."/>
            <person name="Adriaenssens E.M."/>
            <person name="Foster-Nyarko E."/>
            <person name="Jarju S."/>
            <person name="Secka A."/>
            <person name="Antonio M."/>
            <person name="Oren A."/>
            <person name="Chaudhuri R.R."/>
            <person name="La Ragione R."/>
            <person name="Hildebrand F."/>
            <person name="Pallen M.J."/>
        </authorList>
    </citation>
    <scope>NUCLEOTIDE SEQUENCE</scope>
    <source>
        <strain evidence="3">CHK186-16707</strain>
    </source>
</reference>
<evidence type="ECO:0000313" key="4">
    <source>
        <dbReference type="Proteomes" id="UP000824225"/>
    </source>
</evidence>
<dbReference type="InterPro" id="IPR009362">
    <property type="entry name" value="YhcG_C"/>
</dbReference>
<evidence type="ECO:0000259" key="2">
    <source>
        <dbReference type="Pfam" id="PF17761"/>
    </source>
</evidence>